<dbReference type="GO" id="GO:0016887">
    <property type="term" value="F:ATP hydrolysis activity"/>
    <property type="evidence" value="ECO:0007669"/>
    <property type="project" value="InterPro"/>
</dbReference>
<dbReference type="Proteomes" id="UP000595703">
    <property type="component" value="Chromosome"/>
</dbReference>
<dbReference type="InterPro" id="IPR027417">
    <property type="entry name" value="P-loop_NTPase"/>
</dbReference>
<dbReference type="InterPro" id="IPR017871">
    <property type="entry name" value="ABC_transporter-like_CS"/>
</dbReference>
<accession>A0A7U3UQQ1</accession>
<evidence type="ECO:0000256" key="6">
    <source>
        <dbReference type="SAM" id="Phobius"/>
    </source>
</evidence>
<feature type="compositionally biased region" description="Gly residues" evidence="5">
    <location>
        <begin position="567"/>
        <end position="576"/>
    </location>
</feature>
<dbReference type="PANTHER" id="PTHR24221">
    <property type="entry name" value="ATP-BINDING CASSETTE SUB-FAMILY B"/>
    <property type="match status" value="1"/>
</dbReference>
<feature type="transmembrane region" description="Helical" evidence="6">
    <location>
        <begin position="131"/>
        <end position="151"/>
    </location>
</feature>
<evidence type="ECO:0000259" key="7">
    <source>
        <dbReference type="PROSITE" id="PS50893"/>
    </source>
</evidence>
<dbReference type="Gene3D" id="1.20.1560.10">
    <property type="entry name" value="ABC transporter type 1, transmembrane domain"/>
    <property type="match status" value="1"/>
</dbReference>
<feature type="transmembrane region" description="Helical" evidence="6">
    <location>
        <begin position="35"/>
        <end position="57"/>
    </location>
</feature>
<protein>
    <submittedName>
        <fullName evidence="9">Putative ABC transporter permease</fullName>
    </submittedName>
</protein>
<feature type="region of interest" description="Disordered" evidence="5">
    <location>
        <begin position="522"/>
        <end position="604"/>
    </location>
</feature>
<dbReference type="InterPro" id="IPR011527">
    <property type="entry name" value="ABC1_TM_dom"/>
</dbReference>
<dbReference type="GO" id="GO:0005886">
    <property type="term" value="C:plasma membrane"/>
    <property type="evidence" value="ECO:0007669"/>
    <property type="project" value="UniProtKB-SubCell"/>
</dbReference>
<evidence type="ECO:0000313" key="10">
    <source>
        <dbReference type="Proteomes" id="UP000595703"/>
    </source>
</evidence>
<dbReference type="PROSITE" id="PS50893">
    <property type="entry name" value="ABC_TRANSPORTER_2"/>
    <property type="match status" value="1"/>
</dbReference>
<dbReference type="GO" id="GO:0005524">
    <property type="term" value="F:ATP binding"/>
    <property type="evidence" value="ECO:0007669"/>
    <property type="project" value="InterPro"/>
</dbReference>
<evidence type="ECO:0000259" key="8">
    <source>
        <dbReference type="PROSITE" id="PS50929"/>
    </source>
</evidence>
<reference evidence="9 10" key="2">
    <citation type="journal article" date="2011" name="J. Antibiot.">
        <title>Furaquinocins I and J: novel polyketide isoprenoid hybrid compounds from Streptomyces reveromyceticus SN-593.</title>
        <authorList>
            <person name="Panthee S."/>
            <person name="Takahashi S."/>
            <person name="Takagi H."/>
            <person name="Nogawa T."/>
            <person name="Oowada E."/>
            <person name="Uramoto M."/>
            <person name="Osada H."/>
        </authorList>
    </citation>
    <scope>NUCLEOTIDE SEQUENCE [LARGE SCALE GENOMIC DNA]</scope>
    <source>
        <strain evidence="9 10">SN-593</strain>
    </source>
</reference>
<sequence>MAASVLYSSHQLGESMVPVVVGATVGEAVAGGSRWAIALWLGVLAADFVLLSLSFRFGARASMRAKQHTGHVVRMWVTERVLRPTGGVRLAPGDLLTRAASDAGRVGAFAGIVAQTVAAVAVLAVSTALLLYFSLPLGAVILLGTALLLVVQDRVAGRLRRHSGTEQQEAGRAAVLAEDLVRGMRVLKGIGAERTAAAQYGRASQVALGASLRAVSSQSLLSAVGTAFTGAYLAVIAGVGGWLTLSGRMGLGEFVAALGLARFVVGPMQVVSGASAAYARAVASAGRVLDVVGARDEVRDGSHPGGWEEGRGARVVVAEVGVGGFSGVSFVAECGELTGLVVDVPGVAGRIPGLLVREGEPEGGRIEVGGKEVGEVPLEDLRARVLVSPHDAVLFPGTIAENIALLAPDPRAAERGTWAAFADQVIDTVAGGAQAPVGDRGESLSGGQRQRVALARALAAEPPVLVLHDPTTAVDAATEDRIAGRLREVRARDGLTSLLVTTSPALLSRCDRVFFLRAAGAGAPAGGRGADGRGADGRGAGDRDAGGRGPDGEAAEGRGAETPRPAGAGGSAGERPGGVPLTAASGSHTELMRDNAAYRELLTR</sequence>
<comment type="subcellular location">
    <subcellularLocation>
        <location evidence="1">Cell membrane</location>
        <topology evidence="1">Multi-pass membrane protein</topology>
    </subcellularLocation>
</comment>
<feature type="domain" description="ABC transmembrane type-1" evidence="8">
    <location>
        <begin position="1"/>
        <end position="280"/>
    </location>
</feature>
<dbReference type="SUPFAM" id="SSF52540">
    <property type="entry name" value="P-loop containing nucleoside triphosphate hydrolases"/>
    <property type="match status" value="1"/>
</dbReference>
<keyword evidence="2 6" id="KW-0812">Transmembrane</keyword>
<evidence type="ECO:0000256" key="2">
    <source>
        <dbReference type="ARBA" id="ARBA00022692"/>
    </source>
</evidence>
<evidence type="ECO:0000313" key="9">
    <source>
        <dbReference type="EMBL" id="BBA96970.1"/>
    </source>
</evidence>
<evidence type="ECO:0000256" key="3">
    <source>
        <dbReference type="ARBA" id="ARBA00022989"/>
    </source>
</evidence>
<dbReference type="Pfam" id="PF00005">
    <property type="entry name" value="ABC_tran"/>
    <property type="match status" value="1"/>
</dbReference>
<reference evidence="9 10" key="1">
    <citation type="journal article" date="2010" name="J. Bacteriol.">
        <title>Biochemical characterization of a novel indole prenyltransferase from Streptomyces sp. SN-593.</title>
        <authorList>
            <person name="Takahashi S."/>
            <person name="Takagi H."/>
            <person name="Toyoda A."/>
            <person name="Uramoto M."/>
            <person name="Nogawa T."/>
            <person name="Ueki M."/>
            <person name="Sakaki Y."/>
            <person name="Osada H."/>
        </authorList>
    </citation>
    <scope>NUCLEOTIDE SEQUENCE [LARGE SCALE GENOMIC DNA]</scope>
    <source>
        <strain evidence="9 10">SN-593</strain>
    </source>
</reference>
<keyword evidence="4 6" id="KW-0472">Membrane</keyword>
<dbReference type="InterPro" id="IPR036640">
    <property type="entry name" value="ABC1_TM_sf"/>
</dbReference>
<feature type="compositionally biased region" description="Basic and acidic residues" evidence="5">
    <location>
        <begin position="590"/>
        <end position="604"/>
    </location>
</feature>
<feature type="transmembrane region" description="Helical" evidence="6">
    <location>
        <begin position="106"/>
        <end position="125"/>
    </location>
</feature>
<dbReference type="PANTHER" id="PTHR24221:SF654">
    <property type="entry name" value="ATP-BINDING CASSETTE SUB-FAMILY B MEMBER 6"/>
    <property type="match status" value="1"/>
</dbReference>
<feature type="compositionally biased region" description="Basic and acidic residues" evidence="5">
    <location>
        <begin position="530"/>
        <end position="546"/>
    </location>
</feature>
<dbReference type="InterPro" id="IPR003439">
    <property type="entry name" value="ABC_transporter-like_ATP-bd"/>
</dbReference>
<dbReference type="AlphaFoldDB" id="A0A7U3UQQ1"/>
<dbReference type="SUPFAM" id="SSF90123">
    <property type="entry name" value="ABC transporter transmembrane region"/>
    <property type="match status" value="1"/>
</dbReference>
<organism evidence="9 10">
    <name type="scientific">Actinacidiphila reveromycinica</name>
    <dbReference type="NCBI Taxonomy" id="659352"/>
    <lineage>
        <taxon>Bacteria</taxon>
        <taxon>Bacillati</taxon>
        <taxon>Actinomycetota</taxon>
        <taxon>Actinomycetes</taxon>
        <taxon>Kitasatosporales</taxon>
        <taxon>Streptomycetaceae</taxon>
        <taxon>Actinacidiphila</taxon>
    </lineage>
</organism>
<dbReference type="EMBL" id="AP018365">
    <property type="protein sequence ID" value="BBA96970.1"/>
    <property type="molecule type" value="Genomic_DNA"/>
</dbReference>
<dbReference type="GO" id="GO:0140359">
    <property type="term" value="F:ABC-type transporter activity"/>
    <property type="evidence" value="ECO:0007669"/>
    <property type="project" value="InterPro"/>
</dbReference>
<dbReference type="InterPro" id="IPR039421">
    <property type="entry name" value="Type_1_exporter"/>
</dbReference>
<feature type="transmembrane region" description="Helical" evidence="6">
    <location>
        <begin position="220"/>
        <end position="243"/>
    </location>
</feature>
<dbReference type="PROSITE" id="PS00211">
    <property type="entry name" value="ABC_TRANSPORTER_1"/>
    <property type="match status" value="1"/>
</dbReference>
<evidence type="ECO:0000256" key="1">
    <source>
        <dbReference type="ARBA" id="ARBA00004651"/>
    </source>
</evidence>
<proteinExistence type="predicted"/>
<reference evidence="9 10" key="4">
    <citation type="journal article" date="2020" name="Sci. Rep.">
        <title>beta-carboline chemical signals induce reveromycin production through a LuxR family regulator in Streptomyces sp. SN-593.</title>
        <authorList>
            <person name="Panthee S."/>
            <person name="Kito N."/>
            <person name="Hayashi T."/>
            <person name="Shimizu T."/>
            <person name="Ishikawa J."/>
            <person name="Hamamoto H."/>
            <person name="Osada H."/>
            <person name="Takahashi S."/>
        </authorList>
    </citation>
    <scope>NUCLEOTIDE SEQUENCE [LARGE SCALE GENOMIC DNA]</scope>
    <source>
        <strain evidence="9 10">SN-593</strain>
    </source>
</reference>
<evidence type="ECO:0000256" key="5">
    <source>
        <dbReference type="SAM" id="MobiDB-lite"/>
    </source>
</evidence>
<dbReference type="GO" id="GO:0034040">
    <property type="term" value="F:ATPase-coupled lipid transmembrane transporter activity"/>
    <property type="evidence" value="ECO:0007669"/>
    <property type="project" value="TreeGrafter"/>
</dbReference>
<evidence type="ECO:0000256" key="4">
    <source>
        <dbReference type="ARBA" id="ARBA00023136"/>
    </source>
</evidence>
<dbReference type="Pfam" id="PF00664">
    <property type="entry name" value="ABC_membrane"/>
    <property type="match status" value="1"/>
</dbReference>
<dbReference type="PROSITE" id="PS50929">
    <property type="entry name" value="ABC_TM1F"/>
    <property type="match status" value="1"/>
</dbReference>
<keyword evidence="10" id="KW-1185">Reference proteome</keyword>
<dbReference type="KEGG" id="arev:RVR_2506"/>
<dbReference type="Gene3D" id="3.40.50.300">
    <property type="entry name" value="P-loop containing nucleotide triphosphate hydrolases"/>
    <property type="match status" value="1"/>
</dbReference>
<name>A0A7U3UQQ1_9ACTN</name>
<reference evidence="9 10" key="3">
    <citation type="journal article" date="2011" name="Nat. Chem. Biol.">
        <title>Reveromycin A biosynthesis uses RevG and RevJ for stereospecific spiroacetal formation.</title>
        <authorList>
            <person name="Takahashi S."/>
            <person name="Toyoda A."/>
            <person name="Sekiyama Y."/>
            <person name="Takagi H."/>
            <person name="Nogawa T."/>
            <person name="Uramoto M."/>
            <person name="Suzuki R."/>
            <person name="Koshino H."/>
            <person name="Kumano T."/>
            <person name="Panthee S."/>
            <person name="Dairi T."/>
            <person name="Ishikawa J."/>
            <person name="Ikeda H."/>
            <person name="Sakaki Y."/>
            <person name="Osada H."/>
        </authorList>
    </citation>
    <scope>NUCLEOTIDE SEQUENCE [LARGE SCALE GENOMIC DNA]</scope>
    <source>
        <strain evidence="9 10">SN-593</strain>
    </source>
</reference>
<gene>
    <name evidence="9" type="ORF">RVR_2506</name>
</gene>
<feature type="domain" description="ABC transporter" evidence="7">
    <location>
        <begin position="310"/>
        <end position="543"/>
    </location>
</feature>
<keyword evidence="3 6" id="KW-1133">Transmembrane helix</keyword>